<organism evidence="2">
    <name type="scientific">Setaria italica</name>
    <name type="common">Foxtail millet</name>
    <name type="synonym">Panicum italicum</name>
    <dbReference type="NCBI Taxonomy" id="4555"/>
    <lineage>
        <taxon>Eukaryota</taxon>
        <taxon>Viridiplantae</taxon>
        <taxon>Streptophyta</taxon>
        <taxon>Embryophyta</taxon>
        <taxon>Tracheophyta</taxon>
        <taxon>Spermatophyta</taxon>
        <taxon>Magnoliopsida</taxon>
        <taxon>Liliopsida</taxon>
        <taxon>Poales</taxon>
        <taxon>Poaceae</taxon>
        <taxon>PACMAD clade</taxon>
        <taxon>Panicoideae</taxon>
        <taxon>Panicodae</taxon>
        <taxon>Paniceae</taxon>
        <taxon>Cenchrinae</taxon>
        <taxon>Setaria</taxon>
    </lineage>
</organism>
<accession>A0A368Q9Z5</accession>
<proteinExistence type="predicted"/>
<protein>
    <submittedName>
        <fullName evidence="2">Uncharacterized protein</fullName>
    </submittedName>
</protein>
<feature type="compositionally biased region" description="Basic and acidic residues" evidence="1">
    <location>
        <begin position="80"/>
        <end position="96"/>
    </location>
</feature>
<evidence type="ECO:0000313" key="2">
    <source>
        <dbReference type="EMBL" id="RCV14836.1"/>
    </source>
</evidence>
<dbReference type="EMBL" id="CM003530">
    <property type="protein sequence ID" value="RCV14835.1"/>
    <property type="molecule type" value="Genomic_DNA"/>
</dbReference>
<gene>
    <name evidence="2" type="ORF">SETIT_3G010400v2</name>
</gene>
<reference evidence="2" key="2">
    <citation type="submission" date="2015-07" db="EMBL/GenBank/DDBJ databases">
        <authorList>
            <person name="Noorani M."/>
        </authorList>
    </citation>
    <scope>NUCLEOTIDE SEQUENCE</scope>
    <source>
        <strain evidence="2">Yugu1</strain>
    </source>
</reference>
<name>A0A368Q9Z5_SETIT</name>
<dbReference type="AlphaFoldDB" id="A0A368Q9Z5"/>
<sequence length="125" mass="14449">MHGHLSLSVGAFAHGRLTLIWQVRARNSQPFRNQECTQRRAGNERAFLLLFLVPLRAGHGRHRQRSTLPTTVNRWPGSYHIDRPPQRKEHQAQLRKEKGRRRSEHSRPPSARVYATAFLPTTACI</sequence>
<feature type="region of interest" description="Disordered" evidence="1">
    <location>
        <begin position="60"/>
        <end position="112"/>
    </location>
</feature>
<reference evidence="2" key="1">
    <citation type="journal article" date="2012" name="Nat. Biotechnol.">
        <title>Reference genome sequence of the model plant Setaria.</title>
        <authorList>
            <person name="Bennetzen J.L."/>
            <person name="Schmutz J."/>
            <person name="Wang H."/>
            <person name="Percifield R."/>
            <person name="Hawkins J."/>
            <person name="Pontaroli A.C."/>
            <person name="Estep M."/>
            <person name="Feng L."/>
            <person name="Vaughn J.N."/>
            <person name="Grimwood J."/>
            <person name="Jenkins J."/>
            <person name="Barry K."/>
            <person name="Lindquist E."/>
            <person name="Hellsten U."/>
            <person name="Deshpande S."/>
            <person name="Wang X."/>
            <person name="Wu X."/>
            <person name="Mitros T."/>
            <person name="Triplett J."/>
            <person name="Yang X."/>
            <person name="Ye C.Y."/>
            <person name="Mauro-Herrera M."/>
            <person name="Wang L."/>
            <person name="Li P."/>
            <person name="Sharma M."/>
            <person name="Sharma R."/>
            <person name="Ronald P.C."/>
            <person name="Panaud O."/>
            <person name="Kellogg E.A."/>
            <person name="Brutnell T.P."/>
            <person name="Doust A.N."/>
            <person name="Tuskan G.A."/>
            <person name="Rokhsar D."/>
            <person name="Devos K.M."/>
        </authorList>
    </citation>
    <scope>NUCLEOTIDE SEQUENCE [LARGE SCALE GENOMIC DNA]</scope>
    <source>
        <strain evidence="2">Yugu1</strain>
    </source>
</reference>
<dbReference type="EMBL" id="CM003530">
    <property type="protein sequence ID" value="RCV14836.1"/>
    <property type="molecule type" value="Genomic_DNA"/>
</dbReference>
<evidence type="ECO:0000256" key="1">
    <source>
        <dbReference type="SAM" id="MobiDB-lite"/>
    </source>
</evidence>